<proteinExistence type="predicted"/>
<keyword evidence="3" id="KW-1185">Reference proteome</keyword>
<reference evidence="2" key="1">
    <citation type="submission" date="2017-07" db="EMBL/GenBank/DDBJ databases">
        <title>Taro Niue Genome Assembly and Annotation.</title>
        <authorList>
            <person name="Atibalentja N."/>
            <person name="Keating K."/>
            <person name="Fields C.J."/>
        </authorList>
    </citation>
    <scope>NUCLEOTIDE SEQUENCE</scope>
    <source>
        <strain evidence="2">Niue_2</strain>
        <tissue evidence="2">Leaf</tissue>
    </source>
</reference>
<accession>A0A843W8H1</accession>
<dbReference type="AlphaFoldDB" id="A0A843W8H1"/>
<evidence type="ECO:0000313" key="3">
    <source>
        <dbReference type="Proteomes" id="UP000652761"/>
    </source>
</evidence>
<gene>
    <name evidence="2" type="ORF">Taro_034741</name>
</gene>
<evidence type="ECO:0000256" key="1">
    <source>
        <dbReference type="SAM" id="MobiDB-lite"/>
    </source>
</evidence>
<dbReference type="EMBL" id="NMUH01002768">
    <property type="protein sequence ID" value="MQM01981.1"/>
    <property type="molecule type" value="Genomic_DNA"/>
</dbReference>
<name>A0A843W8H1_COLES</name>
<comment type="caution">
    <text evidence="2">The sequence shown here is derived from an EMBL/GenBank/DDBJ whole genome shotgun (WGS) entry which is preliminary data.</text>
</comment>
<feature type="region of interest" description="Disordered" evidence="1">
    <location>
        <begin position="1"/>
        <end position="20"/>
    </location>
</feature>
<protein>
    <submittedName>
        <fullName evidence="2">Uncharacterized protein</fullName>
    </submittedName>
</protein>
<feature type="non-terminal residue" evidence="2">
    <location>
        <position position="1"/>
    </location>
</feature>
<sequence length="157" mass="17072">LGRRASWGGSTRKRNGGGGVGVNSVERRACYAVADGVRTLSEVRDCYSIITCSSPLRGRSSLPVPPFHRFPSRHPHHCAPFPASLLHLSSSFLTSPPLFHLSLSPLSRSCCSCWCPWSSSAGGVAFPWRAGGREKKNVEGGVFFSFPVVSLITQREW</sequence>
<evidence type="ECO:0000313" key="2">
    <source>
        <dbReference type="EMBL" id="MQM01981.1"/>
    </source>
</evidence>
<organism evidence="2 3">
    <name type="scientific">Colocasia esculenta</name>
    <name type="common">Wild taro</name>
    <name type="synonym">Arum esculentum</name>
    <dbReference type="NCBI Taxonomy" id="4460"/>
    <lineage>
        <taxon>Eukaryota</taxon>
        <taxon>Viridiplantae</taxon>
        <taxon>Streptophyta</taxon>
        <taxon>Embryophyta</taxon>
        <taxon>Tracheophyta</taxon>
        <taxon>Spermatophyta</taxon>
        <taxon>Magnoliopsida</taxon>
        <taxon>Liliopsida</taxon>
        <taxon>Araceae</taxon>
        <taxon>Aroideae</taxon>
        <taxon>Colocasieae</taxon>
        <taxon>Colocasia</taxon>
    </lineage>
</organism>
<dbReference type="Proteomes" id="UP000652761">
    <property type="component" value="Unassembled WGS sequence"/>
</dbReference>